<reference evidence="2" key="1">
    <citation type="submission" date="2021-01" db="EMBL/GenBank/DDBJ databases">
        <authorList>
            <consortium name="Genoscope - CEA"/>
            <person name="William W."/>
        </authorList>
    </citation>
    <scope>NUCLEOTIDE SEQUENCE</scope>
</reference>
<comment type="caution">
    <text evidence="2">The sequence shown here is derived from an EMBL/GenBank/DDBJ whole genome shotgun (WGS) entry which is preliminary data.</text>
</comment>
<protein>
    <recommendedName>
        <fullName evidence="4">Transmembrane protein</fullName>
    </recommendedName>
</protein>
<evidence type="ECO:0000256" key="1">
    <source>
        <dbReference type="SAM" id="Phobius"/>
    </source>
</evidence>
<evidence type="ECO:0008006" key="4">
    <source>
        <dbReference type="Google" id="ProtNLM"/>
    </source>
</evidence>
<sequence>MICKSLGLFLFKFYIPIMQIVKPIKKQCKYFYISVLKIFGQIESKLGINFLLIRTYIKSVQKHTKYNHLLQFYLIQFLKTQYRNKYVRFCYFQLILYFIFIILFLSQ</sequence>
<evidence type="ECO:0000313" key="3">
    <source>
        <dbReference type="Proteomes" id="UP000692954"/>
    </source>
</evidence>
<keyword evidence="1" id="KW-0472">Membrane</keyword>
<feature type="transmembrane region" description="Helical" evidence="1">
    <location>
        <begin position="86"/>
        <end position="105"/>
    </location>
</feature>
<dbReference type="EMBL" id="CAJJDN010000020">
    <property type="protein sequence ID" value="CAD8065566.1"/>
    <property type="molecule type" value="Genomic_DNA"/>
</dbReference>
<name>A0A8S1LM02_9CILI</name>
<dbReference type="AlphaFoldDB" id="A0A8S1LM02"/>
<keyword evidence="3" id="KW-1185">Reference proteome</keyword>
<gene>
    <name evidence="2" type="ORF">PSON_ATCC_30995.1.T0200272</name>
</gene>
<organism evidence="2 3">
    <name type="scientific">Paramecium sonneborni</name>
    <dbReference type="NCBI Taxonomy" id="65129"/>
    <lineage>
        <taxon>Eukaryota</taxon>
        <taxon>Sar</taxon>
        <taxon>Alveolata</taxon>
        <taxon>Ciliophora</taxon>
        <taxon>Intramacronucleata</taxon>
        <taxon>Oligohymenophorea</taxon>
        <taxon>Peniculida</taxon>
        <taxon>Parameciidae</taxon>
        <taxon>Paramecium</taxon>
    </lineage>
</organism>
<accession>A0A8S1LM02</accession>
<evidence type="ECO:0000313" key="2">
    <source>
        <dbReference type="EMBL" id="CAD8065566.1"/>
    </source>
</evidence>
<dbReference type="Proteomes" id="UP000692954">
    <property type="component" value="Unassembled WGS sequence"/>
</dbReference>
<keyword evidence="1" id="KW-0812">Transmembrane</keyword>
<proteinExistence type="predicted"/>
<dbReference type="OrthoDB" id="10340333at2759"/>
<keyword evidence="1" id="KW-1133">Transmembrane helix</keyword>